<comment type="caution">
    <text evidence="1">The sequence shown here is derived from an EMBL/GenBank/DDBJ whole genome shotgun (WGS) entry which is preliminary data.</text>
</comment>
<name>A0A5D4MF54_9BACI</name>
<gene>
    <name evidence="1" type="ORF">FZC84_06090</name>
</gene>
<dbReference type="AlphaFoldDB" id="A0A5D4MF54"/>
<reference evidence="1 2" key="1">
    <citation type="submission" date="2019-08" db="EMBL/GenBank/DDBJ databases">
        <title>Bacillus genomes from the desert of Cuatro Cienegas, Coahuila.</title>
        <authorList>
            <person name="Olmedo-Alvarez G."/>
        </authorList>
    </citation>
    <scope>NUCLEOTIDE SEQUENCE [LARGE SCALE GENOMIC DNA]</scope>
    <source>
        <strain evidence="1 2">CH128b_4D</strain>
    </source>
</reference>
<dbReference type="RefSeq" id="WP_148953293.1">
    <property type="nucleotide sequence ID" value="NZ_VTEG01000003.1"/>
</dbReference>
<organism evidence="1 2">
    <name type="scientific">Rossellomorea vietnamensis</name>
    <dbReference type="NCBI Taxonomy" id="218284"/>
    <lineage>
        <taxon>Bacteria</taxon>
        <taxon>Bacillati</taxon>
        <taxon>Bacillota</taxon>
        <taxon>Bacilli</taxon>
        <taxon>Bacillales</taxon>
        <taxon>Bacillaceae</taxon>
        <taxon>Rossellomorea</taxon>
    </lineage>
</organism>
<protein>
    <recommendedName>
        <fullName evidence="3">Flagellar hook-length control protein-like C-terminal domain-containing protein</fullName>
    </recommendedName>
</protein>
<dbReference type="Proteomes" id="UP000325182">
    <property type="component" value="Unassembled WGS sequence"/>
</dbReference>
<accession>A0A5D4MF54</accession>
<sequence length="620" mass="68570">MLERGVQSSSFQAQKSHYPSKLNDGQVIYAKINKVLPEGMAEINYKGQKMIAKLEAPLVAGNHYIFQTELGDEGVLNLKVISTLQGEVKSSFSDIAEKLMSDLQLPKGGNIKELVTLMVRNSLPFSKGELIRMNALLADSSDKQEGIQTLLKLKGAGLTITRPLYLSHLYGKNMESVSELLNRLEAALKKNTSLPVESKGIFKVLTEVKESENTKLFQKVVKNTFSLVMDNRADLTTRSSALKLLQMMGVVSESVSLERAASLSGETSKPSGQAGQGGIAGGAAPIKDKLVVLSELLSKMKSPDEKGQLLFKEVQSVLKSMETGGRDSQELIKTGAELIRRGEAVFSEKGMTQLTDTEKFNLNNGIHSRKEQQGLNRFLSMIEQLNQNRPPEQPAMKLLQQMMVIDEGNAARIHIESLPEIIKDLISKLGLNQEAKLAAGFAGERSLNDSLKPSLIALLKDLPQGETRDAAERLLYKLNGHAVLSGENGPLQHVVYQLPLSWLNQRTDLTMQWTGRKTDNGKIDSEYCRVLFYLELKSIKEVIVDMTVQNRSITLNIYNDTPKLKELSGPFSLNMKEGLEKLGYKLSSVNFKESGTSAPVKERYRELAEEVPYSGVDLKI</sequence>
<evidence type="ECO:0000313" key="2">
    <source>
        <dbReference type="Proteomes" id="UP000325182"/>
    </source>
</evidence>
<dbReference type="EMBL" id="VTEG01000003">
    <property type="protein sequence ID" value="TYS00118.1"/>
    <property type="molecule type" value="Genomic_DNA"/>
</dbReference>
<evidence type="ECO:0008006" key="3">
    <source>
        <dbReference type="Google" id="ProtNLM"/>
    </source>
</evidence>
<evidence type="ECO:0000313" key="1">
    <source>
        <dbReference type="EMBL" id="TYS00118.1"/>
    </source>
</evidence>
<proteinExistence type="predicted"/>